<accession>A0A0K0EMR2</accession>
<dbReference type="WBParaSite" id="SSTP_0001075400.1">
    <property type="protein sequence ID" value="SSTP_0001075400.1"/>
    <property type="gene ID" value="SSTP_0001075400"/>
</dbReference>
<dbReference type="WBParaSite" id="TCONS_00014414.p1">
    <property type="protein sequence ID" value="TCONS_00014414.p1"/>
    <property type="gene ID" value="XLOC_009623"/>
</dbReference>
<dbReference type="Gene3D" id="1.25.40.20">
    <property type="entry name" value="Ankyrin repeat-containing domain"/>
    <property type="match status" value="1"/>
</dbReference>
<keyword evidence="1" id="KW-1185">Reference proteome</keyword>
<dbReference type="AlphaFoldDB" id="A0A0K0EMR2"/>
<sequence>MSSNLSFLGMPNTPLRKRFSIAAFPVNDNLINDNKIEALDLSLDIFDKDIDGNTSLMKAIIENRPLAVQNIMKKAYTTNSTIKLLTLTNKKGETPLQLASEGSNLAIKEYLEGIKVKRINPLLEKIKISTGRIGDIHSDNLNILHENIKPNMFGTTVRHSFVPTIAENEQRKYSDELLLPSTPRLRSISVSGEFNNGNNALEEHKNIAYKKTSFPCQDLKDVISNNELSKIKNYSSIDSGVFSKKNSTLSTKSYNELEGLPFNIDESRKYSLPKHRHVDGAIDIATNFFPVARANDDVTQNPKTSVVLMLSDKMKNFVKKKEGYQGYSSYDTQLLYMPREEDEDNDNDLINKSKYSNDLLDLNEYQLERYGLKSPSSNKTQKNQDLQIDIGNNVNTKNRSQSLFQISDKTISKY</sequence>
<organism evidence="2">
    <name type="scientific">Strongyloides stercoralis</name>
    <name type="common">Threadworm</name>
    <dbReference type="NCBI Taxonomy" id="6248"/>
    <lineage>
        <taxon>Eukaryota</taxon>
        <taxon>Metazoa</taxon>
        <taxon>Ecdysozoa</taxon>
        <taxon>Nematoda</taxon>
        <taxon>Chromadorea</taxon>
        <taxon>Rhabditida</taxon>
        <taxon>Tylenchina</taxon>
        <taxon>Panagrolaimomorpha</taxon>
        <taxon>Strongyloidoidea</taxon>
        <taxon>Strongyloididae</taxon>
        <taxon>Strongyloides</taxon>
    </lineage>
</organism>
<evidence type="ECO:0000313" key="1">
    <source>
        <dbReference type="Proteomes" id="UP000035681"/>
    </source>
</evidence>
<evidence type="ECO:0000313" key="2">
    <source>
        <dbReference type="WBParaSite" id="SSTP_0001075400.1"/>
    </source>
</evidence>
<reference evidence="2" key="1">
    <citation type="submission" date="2015-08" db="UniProtKB">
        <authorList>
            <consortium name="WormBaseParasite"/>
        </authorList>
    </citation>
    <scope>IDENTIFICATION</scope>
</reference>
<protein>
    <submittedName>
        <fullName evidence="2">ANK_REP_REGION domain-containing protein</fullName>
    </submittedName>
</protein>
<dbReference type="InterPro" id="IPR036770">
    <property type="entry name" value="Ankyrin_rpt-contain_sf"/>
</dbReference>
<dbReference type="SUPFAM" id="SSF48403">
    <property type="entry name" value="Ankyrin repeat"/>
    <property type="match status" value="1"/>
</dbReference>
<proteinExistence type="predicted"/>
<name>A0A0K0EMR2_STRER</name>
<dbReference type="Proteomes" id="UP000035681">
    <property type="component" value="Unplaced"/>
</dbReference>